<dbReference type="Proteomes" id="UP000309038">
    <property type="component" value="Unassembled WGS sequence"/>
</dbReference>
<feature type="region of interest" description="Disordered" evidence="1">
    <location>
        <begin position="1"/>
        <end position="29"/>
    </location>
</feature>
<sequence>MPQATQIRQTPLPPVEEHCPRPPPKPGEKFVRDQTPLVMSLSSLLTVEHTNATVHPYVKQDIACAKSVPYHVWTGAILKLDKRKLKKWVSHIKRREWRNDPVIQEALIQFCGASKETLRYKPYEQIINRILELAKDQFSGLDPYPIEDIKITRNDPKYIERIPEQGVLGALRKPDLLFVRGVAVDRVLSSKSAKFRWSDILTFAELKAESGLIPAMNGWRVQQGLSEIDPNTLKPRAEPRKVSNVFTSMCILS</sequence>
<evidence type="ECO:0000256" key="1">
    <source>
        <dbReference type="SAM" id="MobiDB-lite"/>
    </source>
</evidence>
<dbReference type="EMBL" id="SGPJ01000928">
    <property type="protein sequence ID" value="THG92804.1"/>
    <property type="molecule type" value="Genomic_DNA"/>
</dbReference>
<feature type="compositionally biased region" description="Basic and acidic residues" evidence="1">
    <location>
        <begin position="15"/>
        <end position="29"/>
    </location>
</feature>
<proteinExistence type="predicted"/>
<reference evidence="2 3" key="1">
    <citation type="submission" date="2019-02" db="EMBL/GenBank/DDBJ databases">
        <title>Genome sequencing of the rare red list fungi Phlebia centrifuga.</title>
        <authorList>
            <person name="Buettner E."/>
            <person name="Kellner H."/>
        </authorList>
    </citation>
    <scope>NUCLEOTIDE SEQUENCE [LARGE SCALE GENOMIC DNA]</scope>
    <source>
        <strain evidence="2 3">DSM 108282</strain>
    </source>
</reference>
<name>A0A4S4K517_9APHY</name>
<protein>
    <submittedName>
        <fullName evidence="2">Uncharacterized protein</fullName>
    </submittedName>
</protein>
<comment type="caution">
    <text evidence="2">The sequence shown here is derived from an EMBL/GenBank/DDBJ whole genome shotgun (WGS) entry which is preliminary data.</text>
</comment>
<evidence type="ECO:0000313" key="2">
    <source>
        <dbReference type="EMBL" id="THG92804.1"/>
    </source>
</evidence>
<keyword evidence="3" id="KW-1185">Reference proteome</keyword>
<gene>
    <name evidence="2" type="ORF">EW026_g8227</name>
</gene>
<accession>A0A4S4K517</accession>
<organism evidence="2 3">
    <name type="scientific">Hermanssonia centrifuga</name>
    <dbReference type="NCBI Taxonomy" id="98765"/>
    <lineage>
        <taxon>Eukaryota</taxon>
        <taxon>Fungi</taxon>
        <taxon>Dikarya</taxon>
        <taxon>Basidiomycota</taxon>
        <taxon>Agaricomycotina</taxon>
        <taxon>Agaricomycetes</taxon>
        <taxon>Polyporales</taxon>
        <taxon>Meruliaceae</taxon>
        <taxon>Hermanssonia</taxon>
    </lineage>
</organism>
<evidence type="ECO:0000313" key="3">
    <source>
        <dbReference type="Proteomes" id="UP000309038"/>
    </source>
</evidence>
<dbReference type="AlphaFoldDB" id="A0A4S4K517"/>